<name>F1KXT0_ASCSU</name>
<feature type="compositionally biased region" description="Polar residues" evidence="1">
    <location>
        <begin position="314"/>
        <end position="326"/>
    </location>
</feature>
<evidence type="ECO:0000259" key="2">
    <source>
        <dbReference type="SMART" id="SM01083"/>
    </source>
</evidence>
<evidence type="ECO:0000256" key="1">
    <source>
        <dbReference type="SAM" id="MobiDB-lite"/>
    </source>
</evidence>
<feature type="compositionally biased region" description="Basic and acidic residues" evidence="1">
    <location>
        <begin position="383"/>
        <end position="395"/>
    </location>
</feature>
<feature type="domain" description="CBF1-interacting co-repressor CIR N-terminal" evidence="2">
    <location>
        <begin position="13"/>
        <end position="49"/>
    </location>
</feature>
<evidence type="ECO:0000313" key="3">
    <source>
        <dbReference type="EMBL" id="ADY42684.1"/>
    </source>
</evidence>
<feature type="compositionally biased region" description="Basic residues" evidence="1">
    <location>
        <begin position="396"/>
        <end position="408"/>
    </location>
</feature>
<dbReference type="EMBL" id="JI167686">
    <property type="protein sequence ID" value="ADY42684.1"/>
    <property type="molecule type" value="mRNA"/>
</dbReference>
<organism evidence="3">
    <name type="scientific">Ascaris suum</name>
    <name type="common">Pig roundworm</name>
    <name type="synonym">Ascaris lumbricoides</name>
    <dbReference type="NCBI Taxonomy" id="6253"/>
    <lineage>
        <taxon>Eukaryota</taxon>
        <taxon>Metazoa</taxon>
        <taxon>Ecdysozoa</taxon>
        <taxon>Nematoda</taxon>
        <taxon>Chromadorea</taxon>
        <taxon>Rhabditida</taxon>
        <taxon>Spirurina</taxon>
        <taxon>Ascaridomorpha</taxon>
        <taxon>Ascaridoidea</taxon>
        <taxon>Ascarididae</taxon>
        <taxon>Ascaris</taxon>
    </lineage>
</organism>
<reference evidence="3" key="1">
    <citation type="journal article" date="2011" name="Genome Res.">
        <title>Deep small RNA sequencing from the nematode Ascaris reveals conservation, functional diversification, and novel developmental profiles.</title>
        <authorList>
            <person name="Wang J."/>
            <person name="Czech B."/>
            <person name="Crunk A."/>
            <person name="Wallace A."/>
            <person name="Mitreva M."/>
            <person name="Hannon G.J."/>
            <person name="Davis R.E."/>
        </authorList>
    </citation>
    <scope>NUCLEOTIDE SEQUENCE</scope>
</reference>
<feature type="compositionally biased region" description="Basic and acidic residues" evidence="1">
    <location>
        <begin position="409"/>
        <end position="420"/>
    </location>
</feature>
<feature type="compositionally biased region" description="Basic and acidic residues" evidence="1">
    <location>
        <begin position="167"/>
        <end position="178"/>
    </location>
</feature>
<protein>
    <submittedName>
        <fullName evidence="3">Corepressor interacting with RBPJ 1</fullName>
    </submittedName>
</protein>
<feature type="compositionally biased region" description="Basic residues" evidence="1">
    <location>
        <begin position="272"/>
        <end position="313"/>
    </location>
</feature>
<sequence>MGKGFQNFMSKKDFHPSAWWNIKKVWEARQKEDMERKRQEELRIAYEREQDILNNKALLGDEKARMGLSFMYDAPAGISKREEEKPEPKFEWQRKYTAPREDWAKNNDAIMDQPFGIQVRNVRCVKCHTWGHLNTDRECPLYNMSGNFEDAGYANNPSDLIKQLQKDRAEGKTMERNKSAGAGPSRHIKRDDEGELDEMTNEQLAQNMRDEHGLAFKSDILRNIRAEEEITNMGRTKPEQNNVAQFLRSLTEKDRRKLLKKLSRGGGSSSEKKKKKKKHKESKKKKKKKHKESERKQKHKKEHSGKRERKHSSSKNNASECANTSDVKAIKASKSEEMEVARAREAYHIAAKDSSPTRLEESSRKDRRDKTQSDVSSHHSKKRSELERKRDEPRAKNRHSHSSKRRHSESRERDVKGTRR</sequence>
<feature type="region of interest" description="Disordered" evidence="1">
    <location>
        <begin position="167"/>
        <end position="196"/>
    </location>
</feature>
<dbReference type="PANTHER" id="PTHR13151">
    <property type="entry name" value="CBF1 INTERACTING COREPRESSOR CIR"/>
    <property type="match status" value="1"/>
</dbReference>
<feature type="compositionally biased region" description="Basic and acidic residues" evidence="1">
    <location>
        <begin position="333"/>
        <end position="351"/>
    </location>
</feature>
<feature type="region of interest" description="Disordered" evidence="1">
    <location>
        <begin position="260"/>
        <end position="420"/>
    </location>
</feature>
<dbReference type="GO" id="GO:0003714">
    <property type="term" value="F:transcription corepressor activity"/>
    <property type="evidence" value="ECO:0007669"/>
    <property type="project" value="InterPro"/>
</dbReference>
<accession>F1KXT0</accession>
<dbReference type="Pfam" id="PF10197">
    <property type="entry name" value="Cir_N"/>
    <property type="match status" value="1"/>
</dbReference>
<dbReference type="InterPro" id="IPR040014">
    <property type="entry name" value="CIR1"/>
</dbReference>
<feature type="compositionally biased region" description="Basic and acidic residues" evidence="1">
    <location>
        <begin position="358"/>
        <end position="372"/>
    </location>
</feature>
<dbReference type="GO" id="GO:0005634">
    <property type="term" value="C:nucleus"/>
    <property type="evidence" value="ECO:0007669"/>
    <property type="project" value="TreeGrafter"/>
</dbReference>
<dbReference type="InterPro" id="IPR019339">
    <property type="entry name" value="CIR_N_dom"/>
</dbReference>
<proteinExistence type="evidence at transcript level"/>
<dbReference type="PANTHER" id="PTHR13151:SF2">
    <property type="entry name" value="COREPRESSOR INTERACTING WITH RBPJ 1"/>
    <property type="match status" value="1"/>
</dbReference>
<dbReference type="SMART" id="SM01083">
    <property type="entry name" value="Cir_N"/>
    <property type="match status" value="1"/>
</dbReference>
<dbReference type="AlphaFoldDB" id="F1KXT0"/>